<sequence length="161" mass="18550">MNFNPKRNISSLYALSFFTSPNDPDFSSATTLTAPILCWNFVGKCGGTGIFKVPIRSAVHPNRPPSFEARPHPLKQSQIRRMRQRHEEEGCDRGGAEMKEEEEIRRGEWDELEVMDAAETMNRGRRCDRGGAEMKEEEEMRRGEWDELEVMDAAKTMNRQI</sequence>
<evidence type="ECO:0000256" key="1">
    <source>
        <dbReference type="SAM" id="MobiDB-lite"/>
    </source>
</evidence>
<name>A0ABQ7ETD1_BRACR</name>
<keyword evidence="3" id="KW-1185">Reference proteome</keyword>
<reference evidence="2 3" key="1">
    <citation type="journal article" date="2020" name="BMC Genomics">
        <title>Intraspecific diversification of the crop wild relative Brassica cretica Lam. using demographic model selection.</title>
        <authorList>
            <person name="Kioukis A."/>
            <person name="Michalopoulou V.A."/>
            <person name="Briers L."/>
            <person name="Pirintsos S."/>
            <person name="Studholme D.J."/>
            <person name="Pavlidis P."/>
            <person name="Sarris P.F."/>
        </authorList>
    </citation>
    <scope>NUCLEOTIDE SEQUENCE [LARGE SCALE GENOMIC DNA]</scope>
    <source>
        <strain evidence="3">cv. PFS-1207/04</strain>
    </source>
</reference>
<dbReference type="Proteomes" id="UP000266723">
    <property type="component" value="Unassembled WGS sequence"/>
</dbReference>
<feature type="region of interest" description="Disordered" evidence="1">
    <location>
        <begin position="62"/>
        <end position="143"/>
    </location>
</feature>
<organism evidence="2 3">
    <name type="scientific">Brassica cretica</name>
    <name type="common">Mustard</name>
    <dbReference type="NCBI Taxonomy" id="69181"/>
    <lineage>
        <taxon>Eukaryota</taxon>
        <taxon>Viridiplantae</taxon>
        <taxon>Streptophyta</taxon>
        <taxon>Embryophyta</taxon>
        <taxon>Tracheophyta</taxon>
        <taxon>Spermatophyta</taxon>
        <taxon>Magnoliopsida</taxon>
        <taxon>eudicotyledons</taxon>
        <taxon>Gunneridae</taxon>
        <taxon>Pentapetalae</taxon>
        <taxon>rosids</taxon>
        <taxon>malvids</taxon>
        <taxon>Brassicales</taxon>
        <taxon>Brassicaceae</taxon>
        <taxon>Brassiceae</taxon>
        <taxon>Brassica</taxon>
    </lineage>
</organism>
<proteinExistence type="predicted"/>
<evidence type="ECO:0000313" key="3">
    <source>
        <dbReference type="Proteomes" id="UP000266723"/>
    </source>
</evidence>
<dbReference type="EMBL" id="QGKV02000297">
    <property type="protein sequence ID" value="KAF3606385.1"/>
    <property type="molecule type" value="Genomic_DNA"/>
</dbReference>
<protein>
    <submittedName>
        <fullName evidence="2">Uncharacterized protein</fullName>
    </submittedName>
</protein>
<feature type="compositionally biased region" description="Basic and acidic residues" evidence="1">
    <location>
        <begin position="125"/>
        <end position="143"/>
    </location>
</feature>
<feature type="compositionally biased region" description="Basic and acidic residues" evidence="1">
    <location>
        <begin position="85"/>
        <end position="109"/>
    </location>
</feature>
<gene>
    <name evidence="2" type="ORF">DY000_02048481</name>
</gene>
<evidence type="ECO:0000313" key="2">
    <source>
        <dbReference type="EMBL" id="KAF3606385.1"/>
    </source>
</evidence>
<accession>A0ABQ7ETD1</accession>
<comment type="caution">
    <text evidence="2">The sequence shown here is derived from an EMBL/GenBank/DDBJ whole genome shotgun (WGS) entry which is preliminary data.</text>
</comment>